<dbReference type="PANTHER" id="PTHR45788">
    <property type="entry name" value="SUCCINATE/FUMARATE MITOCHONDRIAL TRANSPORTER-RELATED"/>
    <property type="match status" value="1"/>
</dbReference>
<evidence type="ECO:0000256" key="9">
    <source>
        <dbReference type="ARBA" id="ARBA00023136"/>
    </source>
</evidence>
<evidence type="ECO:0000313" key="12">
    <source>
        <dbReference type="EMBL" id="KAL1627237.1"/>
    </source>
</evidence>
<keyword evidence="5" id="KW-0677">Repeat</keyword>
<keyword evidence="4 10" id="KW-0812">Transmembrane</keyword>
<evidence type="ECO:0000313" key="13">
    <source>
        <dbReference type="Proteomes" id="UP001521116"/>
    </source>
</evidence>
<evidence type="ECO:0000256" key="7">
    <source>
        <dbReference type="ARBA" id="ARBA00022989"/>
    </source>
</evidence>
<dbReference type="PANTHER" id="PTHR45788:SF2">
    <property type="entry name" value="SUCCINATE_FUMARATE MITOCHONDRIAL TRANSPORTER"/>
    <property type="match status" value="1"/>
</dbReference>
<comment type="similarity">
    <text evidence="2 11">Belongs to the mitochondrial carrier (TC 2.A.29) family.</text>
</comment>
<keyword evidence="9 10" id="KW-0472">Membrane</keyword>
<evidence type="ECO:0000256" key="3">
    <source>
        <dbReference type="ARBA" id="ARBA00022448"/>
    </source>
</evidence>
<organism evidence="12 13">
    <name type="scientific">Neofusicoccum ribis</name>
    <dbReference type="NCBI Taxonomy" id="45134"/>
    <lineage>
        <taxon>Eukaryota</taxon>
        <taxon>Fungi</taxon>
        <taxon>Dikarya</taxon>
        <taxon>Ascomycota</taxon>
        <taxon>Pezizomycotina</taxon>
        <taxon>Dothideomycetes</taxon>
        <taxon>Dothideomycetes incertae sedis</taxon>
        <taxon>Botryosphaeriales</taxon>
        <taxon>Botryosphaeriaceae</taxon>
        <taxon>Neofusicoccum</taxon>
    </lineage>
</organism>
<evidence type="ECO:0000256" key="6">
    <source>
        <dbReference type="ARBA" id="ARBA00022792"/>
    </source>
</evidence>
<keyword evidence="8" id="KW-0496">Mitochondrion</keyword>
<dbReference type="PROSITE" id="PS50920">
    <property type="entry name" value="SOLCAR"/>
    <property type="match status" value="3"/>
</dbReference>
<feature type="repeat" description="Solcar" evidence="10">
    <location>
        <begin position="2"/>
        <end position="79"/>
    </location>
</feature>
<evidence type="ECO:0000256" key="5">
    <source>
        <dbReference type="ARBA" id="ARBA00022737"/>
    </source>
</evidence>
<evidence type="ECO:0000256" key="8">
    <source>
        <dbReference type="ARBA" id="ARBA00023128"/>
    </source>
</evidence>
<evidence type="ECO:0000256" key="10">
    <source>
        <dbReference type="PROSITE-ProRule" id="PRU00282"/>
    </source>
</evidence>
<feature type="repeat" description="Solcar" evidence="10">
    <location>
        <begin position="90"/>
        <end position="183"/>
    </location>
</feature>
<dbReference type="SUPFAM" id="SSF103506">
    <property type="entry name" value="Mitochondrial carrier"/>
    <property type="match status" value="1"/>
</dbReference>
<proteinExistence type="inferred from homology"/>
<evidence type="ECO:0000256" key="4">
    <source>
        <dbReference type="ARBA" id="ARBA00022692"/>
    </source>
</evidence>
<comment type="caution">
    <text evidence="12">The sequence shown here is derived from an EMBL/GenBank/DDBJ whole genome shotgun (WGS) entry which is preliminary data.</text>
</comment>
<evidence type="ECO:0000256" key="11">
    <source>
        <dbReference type="RuleBase" id="RU000488"/>
    </source>
</evidence>
<evidence type="ECO:0000256" key="2">
    <source>
        <dbReference type="ARBA" id="ARBA00006375"/>
    </source>
</evidence>
<name>A0ABR3SQQ6_9PEZI</name>
<dbReference type="InterPro" id="IPR049563">
    <property type="entry name" value="TXTP-like"/>
</dbReference>
<keyword evidence="13" id="KW-1185">Reference proteome</keyword>
<dbReference type="Gene3D" id="1.50.40.10">
    <property type="entry name" value="Mitochondrial carrier domain"/>
    <property type="match status" value="1"/>
</dbReference>
<dbReference type="Pfam" id="PF00153">
    <property type="entry name" value="Mito_carr"/>
    <property type="match status" value="3"/>
</dbReference>
<keyword evidence="7" id="KW-1133">Transmembrane helix</keyword>
<sequence length="286" mass="30809">MQLSQRESVLSVSWDTYHVHSSLPLTILKANRNGFIGTFSRVVRTEGLLALYRGFDAVVIGMGPKMAVRFASFEAYKSSFQTVYGDTSGAAVFSAGLAAGITEAVFVVNPMEVVKIRLQGQKVAPATGGVAGIPEYRNALHAAGSVAWREGNGALYQGVILTAIRQGTNQAANFTVYTMLKTKLKEHQPHGRDPPSYQTAAIGLISGAIGPMCNAPIDTIKTRMQNSAKAPGESGLRKGIIIVVDMLRNEGIRAFYKGITPRVIRVAPGQAVTFTVYEFMKRQLQG</sequence>
<dbReference type="EMBL" id="JAJVDC020000074">
    <property type="protein sequence ID" value="KAL1627237.1"/>
    <property type="molecule type" value="Genomic_DNA"/>
</dbReference>
<dbReference type="InterPro" id="IPR023395">
    <property type="entry name" value="MCP_dom_sf"/>
</dbReference>
<gene>
    <name evidence="12" type="ORF">SLS56_006476</name>
</gene>
<evidence type="ECO:0000256" key="1">
    <source>
        <dbReference type="ARBA" id="ARBA00004225"/>
    </source>
</evidence>
<evidence type="ECO:0008006" key="14">
    <source>
        <dbReference type="Google" id="ProtNLM"/>
    </source>
</evidence>
<keyword evidence="6" id="KW-0999">Mitochondrion inner membrane</keyword>
<accession>A0ABR3SQQ6</accession>
<dbReference type="Proteomes" id="UP001521116">
    <property type="component" value="Unassembled WGS sequence"/>
</dbReference>
<keyword evidence="3 11" id="KW-0813">Transport</keyword>
<protein>
    <recommendedName>
        <fullName evidence="14">Succinate/fumarate mitochondrial transporter</fullName>
    </recommendedName>
</protein>
<dbReference type="InterPro" id="IPR018108">
    <property type="entry name" value="MCP_transmembrane"/>
</dbReference>
<reference evidence="12 13" key="1">
    <citation type="submission" date="2024-02" db="EMBL/GenBank/DDBJ databases">
        <title>De novo assembly and annotation of 12 fungi associated with fruit tree decline syndrome in Ontario, Canada.</title>
        <authorList>
            <person name="Sulman M."/>
            <person name="Ellouze W."/>
            <person name="Ilyukhin E."/>
        </authorList>
    </citation>
    <scope>NUCLEOTIDE SEQUENCE [LARGE SCALE GENOMIC DNA]</scope>
    <source>
        <strain evidence="12 13">M1-105</strain>
    </source>
</reference>
<feature type="repeat" description="Solcar" evidence="10">
    <location>
        <begin position="194"/>
        <end position="283"/>
    </location>
</feature>
<comment type="subcellular location">
    <subcellularLocation>
        <location evidence="1">Mitochondrion membrane</location>
        <topology evidence="1">Multi-pass membrane protein</topology>
    </subcellularLocation>
</comment>